<dbReference type="Gene3D" id="3.40.1400.10">
    <property type="entry name" value="Sugar-phosphate isomerase, RpiB/LacA/LacB"/>
    <property type="match status" value="1"/>
</dbReference>
<dbReference type="NCBIfam" id="TIGR01120">
    <property type="entry name" value="rpiB"/>
    <property type="match status" value="1"/>
</dbReference>
<evidence type="ECO:0000256" key="2">
    <source>
        <dbReference type="ARBA" id="ARBA00023235"/>
    </source>
</evidence>
<dbReference type="NCBIfam" id="NF004051">
    <property type="entry name" value="PRK05571.1"/>
    <property type="match status" value="1"/>
</dbReference>
<keyword evidence="6" id="KW-1185">Reference proteome</keyword>
<feature type="binding site" evidence="4">
    <location>
        <position position="106"/>
    </location>
    <ligand>
        <name>D-ribulose 5-phosphate</name>
        <dbReference type="ChEBI" id="CHEBI:58121"/>
    </ligand>
</feature>
<evidence type="ECO:0000256" key="1">
    <source>
        <dbReference type="ARBA" id="ARBA00008754"/>
    </source>
</evidence>
<dbReference type="InterPro" id="IPR036569">
    <property type="entry name" value="RpiB_LacA_LacB_sf"/>
</dbReference>
<feature type="binding site" evidence="4">
    <location>
        <position position="139"/>
    </location>
    <ligand>
        <name>D-ribulose 5-phosphate</name>
        <dbReference type="ChEBI" id="CHEBI:58121"/>
    </ligand>
</feature>
<dbReference type="GO" id="GO:0019316">
    <property type="term" value="P:D-allose catabolic process"/>
    <property type="evidence" value="ECO:0007669"/>
    <property type="project" value="TreeGrafter"/>
</dbReference>
<dbReference type="PANTHER" id="PTHR30345:SF0">
    <property type="entry name" value="DNA DAMAGE-REPAIR_TOLERATION PROTEIN DRT102"/>
    <property type="match status" value="1"/>
</dbReference>
<dbReference type="Pfam" id="PF02502">
    <property type="entry name" value="LacAB_rpiB"/>
    <property type="match status" value="1"/>
</dbReference>
<feature type="active site" description="Proton acceptor" evidence="3">
    <location>
        <position position="72"/>
    </location>
</feature>
<dbReference type="RefSeq" id="WP_155317191.1">
    <property type="nucleotide sequence ID" value="NZ_AP021874.1"/>
</dbReference>
<dbReference type="NCBIfam" id="TIGR00689">
    <property type="entry name" value="rpiB_lacA_lacB"/>
    <property type="match status" value="1"/>
</dbReference>
<name>A0A5K7YHJ5_9BACT</name>
<dbReference type="PANTHER" id="PTHR30345">
    <property type="entry name" value="RIBOSE-5-PHOSPHATE ISOMERASE B"/>
    <property type="match status" value="1"/>
</dbReference>
<dbReference type="Proteomes" id="UP000427906">
    <property type="component" value="Chromosome"/>
</dbReference>
<comment type="similarity">
    <text evidence="1">Belongs to the LacAB/RpiB family.</text>
</comment>
<dbReference type="AlphaFoldDB" id="A0A5K7YHJ5"/>
<dbReference type="EMBL" id="AP021874">
    <property type="protein sequence ID" value="BBO69112.1"/>
    <property type="molecule type" value="Genomic_DNA"/>
</dbReference>
<evidence type="ECO:0000256" key="3">
    <source>
        <dbReference type="PIRSR" id="PIRSR005384-1"/>
    </source>
</evidence>
<gene>
    <name evidence="5" type="primary">rpiB</name>
    <name evidence="5" type="ORF">DSCA_30420</name>
</gene>
<proteinExistence type="inferred from homology"/>
<reference evidence="5 6" key="1">
    <citation type="submission" date="2019-11" db="EMBL/GenBank/DDBJ databases">
        <title>Comparative genomics of hydrocarbon-degrading Desulfosarcina strains.</title>
        <authorList>
            <person name="Watanabe M."/>
            <person name="Kojima H."/>
            <person name="Fukui M."/>
        </authorList>
    </citation>
    <scope>NUCLEOTIDE SEQUENCE [LARGE SCALE GENOMIC DNA]</scope>
    <source>
        <strain evidence="5 6">PL12</strain>
    </source>
</reference>
<organism evidence="5 6">
    <name type="scientific">Desulfosarcina alkanivorans</name>
    <dbReference type="NCBI Taxonomy" id="571177"/>
    <lineage>
        <taxon>Bacteria</taxon>
        <taxon>Pseudomonadati</taxon>
        <taxon>Thermodesulfobacteriota</taxon>
        <taxon>Desulfobacteria</taxon>
        <taxon>Desulfobacterales</taxon>
        <taxon>Desulfosarcinaceae</taxon>
        <taxon>Desulfosarcina</taxon>
    </lineage>
</organism>
<dbReference type="InterPro" id="IPR003500">
    <property type="entry name" value="RpiB_LacA_LacB"/>
</dbReference>
<dbReference type="OrthoDB" id="1778624at2"/>
<keyword evidence="2 5" id="KW-0413">Isomerase</keyword>
<dbReference type="GO" id="GO:0004751">
    <property type="term" value="F:ribose-5-phosphate isomerase activity"/>
    <property type="evidence" value="ECO:0007669"/>
    <property type="project" value="TreeGrafter"/>
</dbReference>
<dbReference type="SUPFAM" id="SSF89623">
    <property type="entry name" value="Ribose/Galactose isomerase RpiB/AlsB"/>
    <property type="match status" value="1"/>
</dbReference>
<protein>
    <submittedName>
        <fullName evidence="5">Ribose 5-phosphate isomerase B</fullName>
    </submittedName>
</protein>
<sequence length="150" mass="16329">MTETPGPRQIIIGCDHAAYRLKETLKAAMEAQGIAVIDVGTHSDASMDYPDTGKTVAEKISSGEVERGILICGTGLGMSMVANKYPHVRAALCNDLFSAAMSRRHNDANILVMGGRVIGDILALEILRTWLETPFEGGRHQRRLDMFDTV</sequence>
<dbReference type="InterPro" id="IPR004785">
    <property type="entry name" value="RpiB"/>
</dbReference>
<accession>A0A5K7YHJ5</accession>
<evidence type="ECO:0000313" key="5">
    <source>
        <dbReference type="EMBL" id="BBO69112.1"/>
    </source>
</evidence>
<dbReference type="KEGG" id="dalk:DSCA_30420"/>
<feature type="binding site" evidence="4">
    <location>
        <begin position="73"/>
        <end position="77"/>
    </location>
    <ligand>
        <name>D-ribulose 5-phosphate</name>
        <dbReference type="ChEBI" id="CHEBI:58121"/>
    </ligand>
</feature>
<dbReference type="PIRSF" id="PIRSF005384">
    <property type="entry name" value="RpiB_LacA_B"/>
    <property type="match status" value="1"/>
</dbReference>
<evidence type="ECO:0000313" key="6">
    <source>
        <dbReference type="Proteomes" id="UP000427906"/>
    </source>
</evidence>
<evidence type="ECO:0000256" key="4">
    <source>
        <dbReference type="PIRSR" id="PIRSR005384-2"/>
    </source>
</evidence>
<feature type="binding site" evidence="4">
    <location>
        <position position="143"/>
    </location>
    <ligand>
        <name>D-ribulose 5-phosphate</name>
        <dbReference type="ChEBI" id="CHEBI:58121"/>
    </ligand>
</feature>
<dbReference type="GO" id="GO:0009052">
    <property type="term" value="P:pentose-phosphate shunt, non-oxidative branch"/>
    <property type="evidence" value="ECO:0007669"/>
    <property type="project" value="TreeGrafter"/>
</dbReference>
<feature type="binding site" evidence="4">
    <location>
        <position position="116"/>
    </location>
    <ligand>
        <name>D-ribulose 5-phosphate</name>
        <dbReference type="ChEBI" id="CHEBI:58121"/>
    </ligand>
</feature>
<feature type="active site" description="Proton donor" evidence="3">
    <location>
        <position position="105"/>
    </location>
</feature>
<feature type="binding site" evidence="4">
    <location>
        <begin position="15"/>
        <end position="16"/>
    </location>
    <ligand>
        <name>D-ribulose 5-phosphate</name>
        <dbReference type="ChEBI" id="CHEBI:58121"/>
    </ligand>
</feature>